<dbReference type="RefSeq" id="WP_132432354.1">
    <property type="nucleotide sequence ID" value="NZ_SMFZ01000002.1"/>
</dbReference>
<gene>
    <name evidence="3" type="ORF">EV378_7074</name>
</gene>
<dbReference type="PROSITE" id="PS50801">
    <property type="entry name" value="STAS"/>
    <property type="match status" value="1"/>
</dbReference>
<sequence length="133" mass="13661">MTTVDPVTRLSLDGPDRPGPDGSGVHVLHVRGPLDRAAGARLLRLADARLALVRAGTRHDRHLVVDVSGVTGTDTGGLAALRHLRFACDRLGIGVHLAGTDALGHAGAHLGGQLAGFDRYPTAAVAVRALCAS</sequence>
<evidence type="ECO:0000313" key="4">
    <source>
        <dbReference type="Proteomes" id="UP000295560"/>
    </source>
</evidence>
<dbReference type="EMBL" id="SMFZ01000002">
    <property type="protein sequence ID" value="TCK23063.1"/>
    <property type="molecule type" value="Genomic_DNA"/>
</dbReference>
<comment type="caution">
    <text evidence="3">The sequence shown here is derived from an EMBL/GenBank/DDBJ whole genome shotgun (WGS) entry which is preliminary data.</text>
</comment>
<dbReference type="Proteomes" id="UP000295560">
    <property type="component" value="Unassembled WGS sequence"/>
</dbReference>
<evidence type="ECO:0000313" key="3">
    <source>
        <dbReference type="EMBL" id="TCK23063.1"/>
    </source>
</evidence>
<proteinExistence type="predicted"/>
<dbReference type="AlphaFoldDB" id="A0A4R1HPI7"/>
<protein>
    <submittedName>
        <fullName evidence="3">STAS domain-containing protein</fullName>
    </submittedName>
</protein>
<organism evidence="3 4">
    <name type="scientific">Pseudonocardia endophytica</name>
    <dbReference type="NCBI Taxonomy" id="401976"/>
    <lineage>
        <taxon>Bacteria</taxon>
        <taxon>Bacillati</taxon>
        <taxon>Actinomycetota</taxon>
        <taxon>Actinomycetes</taxon>
        <taxon>Pseudonocardiales</taxon>
        <taxon>Pseudonocardiaceae</taxon>
        <taxon>Pseudonocardia</taxon>
    </lineage>
</organism>
<dbReference type="SUPFAM" id="SSF52091">
    <property type="entry name" value="SpoIIaa-like"/>
    <property type="match status" value="1"/>
</dbReference>
<dbReference type="InterPro" id="IPR002645">
    <property type="entry name" value="STAS_dom"/>
</dbReference>
<dbReference type="Pfam" id="PF01740">
    <property type="entry name" value="STAS"/>
    <property type="match status" value="1"/>
</dbReference>
<accession>A0A4R1HPI7</accession>
<name>A0A4R1HPI7_PSEEN</name>
<keyword evidence="4" id="KW-1185">Reference proteome</keyword>
<feature type="domain" description="STAS" evidence="2">
    <location>
        <begin position="24"/>
        <end position="99"/>
    </location>
</feature>
<feature type="region of interest" description="Disordered" evidence="1">
    <location>
        <begin position="1"/>
        <end position="23"/>
    </location>
</feature>
<evidence type="ECO:0000259" key="2">
    <source>
        <dbReference type="PROSITE" id="PS50801"/>
    </source>
</evidence>
<evidence type="ECO:0000256" key="1">
    <source>
        <dbReference type="SAM" id="MobiDB-lite"/>
    </source>
</evidence>
<dbReference type="InterPro" id="IPR036513">
    <property type="entry name" value="STAS_dom_sf"/>
</dbReference>
<reference evidence="3 4" key="1">
    <citation type="submission" date="2019-03" db="EMBL/GenBank/DDBJ databases">
        <title>Sequencing the genomes of 1000 actinobacteria strains.</title>
        <authorList>
            <person name="Klenk H.-P."/>
        </authorList>
    </citation>
    <scope>NUCLEOTIDE SEQUENCE [LARGE SCALE GENOMIC DNA]</scope>
    <source>
        <strain evidence="3 4">DSM 44969</strain>
    </source>
</reference>
<dbReference type="Gene3D" id="3.30.750.24">
    <property type="entry name" value="STAS domain"/>
    <property type="match status" value="1"/>
</dbReference>